<dbReference type="GO" id="GO:0061634">
    <property type="term" value="F:alpha-D-xyloside xylohydrolase"/>
    <property type="evidence" value="ECO:0007669"/>
    <property type="project" value="UniProtKB-EC"/>
</dbReference>
<organism evidence="6">
    <name type="scientific">Clostridioides difficile</name>
    <name type="common">Peptoclostridium difficile</name>
    <dbReference type="NCBI Taxonomy" id="1496"/>
    <lineage>
        <taxon>Bacteria</taxon>
        <taxon>Bacillati</taxon>
        <taxon>Bacillota</taxon>
        <taxon>Clostridia</taxon>
        <taxon>Peptostreptococcales</taxon>
        <taxon>Peptostreptococcaceae</taxon>
        <taxon>Clostridioides</taxon>
    </lineage>
</organism>
<dbReference type="EMBL" id="CAADAN010000002">
    <property type="protein sequence ID" value="VFD30130.1"/>
    <property type="molecule type" value="Genomic_DNA"/>
</dbReference>
<dbReference type="EMBL" id="CAAJVP010000010">
    <property type="protein sequence ID" value="VHY10395.1"/>
    <property type="molecule type" value="Genomic_DNA"/>
</dbReference>
<feature type="domain" description="Glycoside hydrolase family 31 TIM barrel" evidence="3">
    <location>
        <begin position="246"/>
        <end position="580"/>
    </location>
</feature>
<dbReference type="PANTHER" id="PTHR43863:SF2">
    <property type="entry name" value="MALTASE-GLUCOAMYLASE"/>
    <property type="match status" value="1"/>
</dbReference>
<dbReference type="Pfam" id="PF13802">
    <property type="entry name" value="Gal_mutarotas_2"/>
    <property type="match status" value="1"/>
</dbReference>
<evidence type="ECO:0000259" key="4">
    <source>
        <dbReference type="Pfam" id="PF13802"/>
    </source>
</evidence>
<dbReference type="GeneID" id="66355468"/>
<dbReference type="PATRIC" id="fig|1496.1373.peg.1804"/>
<dbReference type="SUPFAM" id="SSF74650">
    <property type="entry name" value="Galactose mutarotase-like"/>
    <property type="match status" value="1"/>
</dbReference>
<evidence type="ECO:0000259" key="3">
    <source>
        <dbReference type="Pfam" id="PF01055"/>
    </source>
</evidence>
<dbReference type="Pfam" id="PF01055">
    <property type="entry name" value="Glyco_hydro_31_2nd"/>
    <property type="match status" value="1"/>
</dbReference>
<evidence type="ECO:0000313" key="13">
    <source>
        <dbReference type="Proteomes" id="UP000189137"/>
    </source>
</evidence>
<keyword evidence="2 6" id="KW-0326">Glycosidase</keyword>
<feature type="domain" description="Glycosyl hydrolase family 31 C-terminal" evidence="5">
    <location>
        <begin position="591"/>
        <end position="676"/>
    </location>
</feature>
<evidence type="ECO:0000313" key="15">
    <source>
        <dbReference type="Proteomes" id="UP000411588"/>
    </source>
</evidence>
<dbReference type="RefSeq" id="WP_003439934.1">
    <property type="nucleotide sequence ID" value="NZ_AP031492.1"/>
</dbReference>
<dbReference type="EMBL" id="LK933349">
    <property type="protein sequence ID" value="CDT70936.1"/>
    <property type="molecule type" value="Genomic_DNA"/>
</dbReference>
<protein>
    <submittedName>
        <fullName evidence="10">Alpha-xylosidase</fullName>
        <ecNumber evidence="10 11">3.2.1.177</ecNumber>
    </submittedName>
    <submittedName>
        <fullName evidence="6">Glycosyl hydrolase</fullName>
        <ecNumber evidence="6">3.2.1.-</ecNumber>
    </submittedName>
</protein>
<dbReference type="InterPro" id="IPR051816">
    <property type="entry name" value="Glycosyl_Hydrolase_31"/>
</dbReference>
<dbReference type="PANTHER" id="PTHR43863">
    <property type="entry name" value="HYDROLASE, PUTATIVE (AFU_ORTHOLOGUE AFUA_1G03140)-RELATED"/>
    <property type="match status" value="1"/>
</dbReference>
<dbReference type="Gene3D" id="3.20.20.80">
    <property type="entry name" value="Glycosidases"/>
    <property type="match status" value="1"/>
</dbReference>
<dbReference type="GO" id="GO:0030246">
    <property type="term" value="F:carbohydrate binding"/>
    <property type="evidence" value="ECO:0007669"/>
    <property type="project" value="InterPro"/>
</dbReference>
<dbReference type="InterPro" id="IPR000322">
    <property type="entry name" value="Glyco_hydro_31_TIM"/>
</dbReference>
<dbReference type="Gene3D" id="2.60.40.1180">
    <property type="entry name" value="Golgi alpha-mannosidase II"/>
    <property type="match status" value="1"/>
</dbReference>
<dbReference type="CDD" id="cd06591">
    <property type="entry name" value="GH31_xylosidase_XylS"/>
    <property type="match status" value="1"/>
</dbReference>
<dbReference type="Gene3D" id="2.60.40.1760">
    <property type="entry name" value="glycosyl hydrolase (family 31)"/>
    <property type="match status" value="1"/>
</dbReference>
<feature type="domain" description="Glycoside hydrolase family 31 N-terminal" evidence="4">
    <location>
        <begin position="18"/>
        <end position="200"/>
    </location>
</feature>
<name>A0A069AL01_CLODI</name>
<evidence type="ECO:0000313" key="12">
    <source>
        <dbReference type="EMBL" id="VHY10395.1"/>
    </source>
</evidence>
<dbReference type="KEGG" id="pdf:CD630DERM_30710"/>
<dbReference type="InterPro" id="IPR017853">
    <property type="entry name" value="GH"/>
</dbReference>
<dbReference type="Proteomes" id="UP000372533">
    <property type="component" value="Unassembled WGS sequence"/>
</dbReference>
<evidence type="ECO:0000256" key="1">
    <source>
        <dbReference type="ARBA" id="ARBA00007806"/>
    </source>
</evidence>
<dbReference type="AlphaFoldDB" id="A0A069AL01"/>
<dbReference type="InterPro" id="IPR025887">
    <property type="entry name" value="Glyco_hydro_31_N_dom"/>
</dbReference>
<evidence type="ECO:0000313" key="6">
    <source>
        <dbReference type="EMBL" id="CDS88902.1"/>
    </source>
</evidence>
<dbReference type="EC" id="3.2.1.177" evidence="10 11"/>
<dbReference type="InterPro" id="IPR048395">
    <property type="entry name" value="Glyco_hydro_31_C"/>
</dbReference>
<sequence>MIKISEDYIEKRFDNELLRIEAWGKNSLRIRSFVDQNFVDENYALNEKPKLNKDDITINKNEDGSAIIKNGKIKAVLDHRDRITFYNDKNEILLKEYIRLRAVKHDDGGEDVGTIEITKDFNSTLKLKSREYRPSYSGEFEVTTRFESEPSEKIFGMGQYQHKFLDLKNTVLELAQRNSQISVPFYISSLGYGLLWNNPGIGKVSFAKNMTEWKMFSTNFIDYWITCGESPKELNKNYSQVTGTVPMMPENLLGLWQSKLRYRTSEEVLDVVKEYSKRGIKLSSIAIDYFHWPKQGEYKFDLDYWKNPKELVKKLKEEYSVEPIVSVWPTVQSDAENYNDYLENGYLVNVNRGVRMTMQIQGNTVFVDMTNENAREYVWDRIDKNYKQLGIDYYWLDVAEPGYSVYDFDNYRYKKGNVLSCGNIYPIDYLKMIYDGLHNDIESVVTLVRGAWAGAQKYGALVWSGDIDSSFEAFNNQVNTGLNMGLAGIPWWTTDIGGFHGGNPKDPEFRELMVRWFQYATFSPILRMHGDRLPHSKPLSNKGGGSMVTGAPNEIWSYGEEVEVILTKFIKIRESLKTYLKKLMKEAHEDGTPVMRTLFYEFPEDDKTWEVDNTYMLGDEILVAPIMNYKDRSRKVYLPKGHTWENIFSGVSYEGGKTYEVECPLEEIPIFLKQDSSYNFKELKNILGEVKS</sequence>
<dbReference type="GO" id="GO:0005975">
    <property type="term" value="P:carbohydrate metabolic process"/>
    <property type="evidence" value="ECO:0007669"/>
    <property type="project" value="InterPro"/>
</dbReference>
<dbReference type="EMBL" id="LK932411">
    <property type="protein sequence ID" value="CDS89534.1"/>
    <property type="molecule type" value="Genomic_DNA"/>
</dbReference>
<dbReference type="EMBL" id="LK932525">
    <property type="protein sequence ID" value="CDS88902.1"/>
    <property type="molecule type" value="Genomic_DNA"/>
</dbReference>
<evidence type="ECO:0000313" key="9">
    <source>
        <dbReference type="EMBL" id="HBH1540591.1"/>
    </source>
</evidence>
<evidence type="ECO:0000256" key="2">
    <source>
        <dbReference type="RuleBase" id="RU361185"/>
    </source>
</evidence>
<dbReference type="Proteomes" id="UP000878956">
    <property type="component" value="Unassembled WGS sequence"/>
</dbReference>
<comment type="similarity">
    <text evidence="1 2">Belongs to the glycosyl hydrolase 31 family.</text>
</comment>
<dbReference type="EMBL" id="DAEPXK010000001">
    <property type="protein sequence ID" value="HBH1540591.1"/>
    <property type="molecule type" value="Genomic_DNA"/>
</dbReference>
<reference evidence="9" key="4">
    <citation type="submission" date="2021-06" db="EMBL/GenBank/DDBJ databases">
        <authorList>
            <consortium name="NCBI Pathogen Detection Project"/>
        </authorList>
    </citation>
    <scope>NUCLEOTIDE SEQUENCE</scope>
    <source>
        <strain evidence="9">HN1000</strain>
    </source>
</reference>
<dbReference type="Pfam" id="PF21365">
    <property type="entry name" value="Glyco_hydro_31_3rd"/>
    <property type="match status" value="1"/>
</dbReference>
<evidence type="ECO:0000313" key="14">
    <source>
        <dbReference type="Proteomes" id="UP000372533"/>
    </source>
</evidence>
<evidence type="ECO:0000313" key="10">
    <source>
        <dbReference type="EMBL" id="SJS19735.1"/>
    </source>
</evidence>
<evidence type="ECO:0000313" key="7">
    <source>
        <dbReference type="EMBL" id="CDS89534.1"/>
    </source>
</evidence>
<dbReference type="OMA" id="DNYRYHL"/>
<evidence type="ECO:0000313" key="8">
    <source>
        <dbReference type="EMBL" id="CDT70936.1"/>
    </source>
</evidence>
<keyword evidence="2 6" id="KW-0378">Hydrolase</keyword>
<dbReference type="Proteomes" id="UP000189137">
    <property type="component" value="Unassembled WGS sequence"/>
</dbReference>
<dbReference type="CDD" id="cd14752">
    <property type="entry name" value="GH31_N"/>
    <property type="match status" value="1"/>
</dbReference>
<dbReference type="EC" id="3.2.1.-" evidence="6"/>
<accession>A0A069AL01</accession>
<reference evidence="9" key="2">
    <citation type="journal article" date="2018" name="Genome Biol.">
        <title>SKESA: strategic k-mer extension for scrupulous assemblies.</title>
        <authorList>
            <person name="Souvorov A."/>
            <person name="Agarwala R."/>
            <person name="Lipman D.J."/>
        </authorList>
    </citation>
    <scope>NUCLEOTIDE SEQUENCE</scope>
    <source>
        <strain evidence="9">HN1000</strain>
    </source>
</reference>
<evidence type="ECO:0000313" key="11">
    <source>
        <dbReference type="EMBL" id="VFD30130.1"/>
    </source>
</evidence>
<reference evidence="12 14" key="3">
    <citation type="submission" date="2019-04" db="EMBL/GenBank/DDBJ databases">
        <authorList>
            <consortium name="Pathogen Informatics"/>
        </authorList>
    </citation>
    <scope>NUCLEOTIDE SEQUENCE [LARGE SCALE GENOMIC DNA]</scope>
    <source>
        <strain evidence="11">Clo34</strain>
        <strain evidence="15">clo34</strain>
        <strain evidence="12">Tl291</strain>
        <strain evidence="14">tl291</strain>
        <strain evidence="10 13">VRECD0157</strain>
    </source>
</reference>
<proteinExistence type="inferred from homology"/>
<dbReference type="SUPFAM" id="SSF51445">
    <property type="entry name" value="(Trans)glycosidases"/>
    <property type="match status" value="1"/>
</dbReference>
<dbReference type="SUPFAM" id="SSF51011">
    <property type="entry name" value="Glycosyl hydrolase domain"/>
    <property type="match status" value="1"/>
</dbReference>
<dbReference type="EMBL" id="FUPS01000004">
    <property type="protein sequence ID" value="SJS19735.1"/>
    <property type="molecule type" value="Genomic_DNA"/>
</dbReference>
<gene>
    <name evidence="10" type="primary">yicI</name>
    <name evidence="8" type="ORF">BN1095_650027</name>
    <name evidence="6" type="ORF">BN1096_700233</name>
    <name evidence="7" type="ORF">BN1097_710232</name>
    <name evidence="9" type="ORF">KRM00_000039</name>
    <name evidence="12" type="ORF">SAMEA1402366_02281</name>
    <name evidence="11" type="ORF">SAMEA1402399_00969</name>
    <name evidence="10" type="ORF">SAMEA3375112_01517</name>
</gene>
<dbReference type="Proteomes" id="UP000411588">
    <property type="component" value="Unassembled WGS sequence"/>
</dbReference>
<dbReference type="InterPro" id="IPR013780">
    <property type="entry name" value="Glyco_hydro_b"/>
</dbReference>
<dbReference type="InterPro" id="IPR011013">
    <property type="entry name" value="Gal_mutarotase_sf_dom"/>
</dbReference>
<reference evidence="6" key="1">
    <citation type="submission" date="2014-07" db="EMBL/GenBank/DDBJ databases">
        <authorList>
            <person name="Monot Marc"/>
        </authorList>
    </citation>
    <scope>NUCLEOTIDE SEQUENCE</scope>
    <source>
        <strain evidence="8">7032989</strain>
        <strain evidence="7">7032994</strain>
    </source>
</reference>
<evidence type="ECO:0000259" key="5">
    <source>
        <dbReference type="Pfam" id="PF21365"/>
    </source>
</evidence>